<feature type="region of interest" description="Disordered" evidence="1">
    <location>
        <begin position="993"/>
        <end position="1015"/>
    </location>
</feature>
<evidence type="ECO:0000259" key="2">
    <source>
        <dbReference type="PROSITE" id="PS50010"/>
    </source>
</evidence>
<gene>
    <name evidence="3" type="ORF">INT45_002362</name>
</gene>
<dbReference type="Pfam" id="PF00621">
    <property type="entry name" value="RhoGEF"/>
    <property type="match status" value="1"/>
</dbReference>
<dbReference type="SMART" id="SM00325">
    <property type="entry name" value="RhoGEF"/>
    <property type="match status" value="1"/>
</dbReference>
<accession>A0A8H7RXP1</accession>
<sequence>MAPKAPNPLKGYEQTLRELGYENNWKLVKNELPKVQEHRTPKSATTDEQSELYRALLDNTKRPLSQNVDVIIPGVQDRYQLNQTRYKQFLDVLGEPCTPQAPSFLDTVAAKTESECLAEIENIEYSVDEEKRNDHILELIHTESTYVRLLQAIIELIARPLNPETLQYNGEQPIINRFKHKKLFSNMEEILENSQRFMFDLEKCIPGKSAAQQEGVCFGEVCASHVANFECYRYYVLNRTLADNVHATAYKENNAYKRFLDVCYRNQRFAQKEMGELLGEPVQRIGRYTMMLKGILKYTSPNHRDYNPLVRAYIKACGIASMADDDPTKLATTCHTIQRSVKNSPCNLTNQNRSFIAHVDVDEIHRVKGKAKRPVTMFLFADKLMIAERPNYTCKGIDLCGDNGKIQESNGPIMWNHLKRDPMLKFKGWIDIEQVQIFEGAPGSPNSFTLFAADTQKQESGHHRRDPAPTTESHEDYFRRGLRLFTGVPRDDDDDYDEQENNALTRIVNFVREFHKAQALVKRYEENDRAYQRLWCESNVYSNIYDTSSYTRASYKHNIAVVYLEEGKSVNLRPLFRNTTAPWIVALVQASARDGFRYYILSKTPLHPMRDILDSIPLAPKQVNVNGKANHSFECAFWNNVFLCERHLRASDGYIQTHREELDVRPRSRSRSRSLTRSASIPTLPGWLGGNNSQRSRSMSPSRGAVKPASSRSSPINGSNGSGKLSFGRKSSRSRSSSMTSTNSSGTLARSLTRSTSSSTSVGSGFDPHQRPYQSKDNNNKMTQRKTLPPSLCLPSEPIFPRSMVSSPQEDIDMASNKYSDSRPSSRSSTRSSTSGFPSLPNGPFSLASHSTRSSLSLDDLEMTKHSPSPPPQRIFNPSDEVTGKIQQSWGSTISSTTTATAKKPFSRPIPFNPREDIVSTVGNHDNNESSSTNRSTLDVMEKCRMLTEQMNNLSNSVHSKAAQDPGYDIRRVNNEFEEIRMSLSHINHYRNERRASTQQQAPNNSSTSSSSPPFVAFDTESFLARKIKQVQAERDYLDRSTNNFKNRLLAEFGRQQL</sequence>
<dbReference type="EMBL" id="JAEPRB010000251">
    <property type="protein sequence ID" value="KAG2218112.1"/>
    <property type="molecule type" value="Genomic_DNA"/>
</dbReference>
<dbReference type="GO" id="GO:0005085">
    <property type="term" value="F:guanyl-nucleotide exchange factor activity"/>
    <property type="evidence" value="ECO:0007669"/>
    <property type="project" value="InterPro"/>
</dbReference>
<dbReference type="Proteomes" id="UP000646827">
    <property type="component" value="Unassembled WGS sequence"/>
</dbReference>
<feature type="compositionally biased region" description="Low complexity" evidence="1">
    <location>
        <begin position="997"/>
        <end position="1014"/>
    </location>
</feature>
<dbReference type="PANTHER" id="PTHR45834:SF3">
    <property type="entry name" value="RHO GUANINE NUCLEOTIDE EXCHANGE FACTOR 3, ISOFORM L"/>
    <property type="match status" value="1"/>
</dbReference>
<dbReference type="PANTHER" id="PTHR45834">
    <property type="entry name" value="RHO GUANINE NUCLEOTIDE EXCHANGE FACTOR 9-RELATED"/>
    <property type="match status" value="1"/>
</dbReference>
<organism evidence="3 4">
    <name type="scientific">Circinella minor</name>
    <dbReference type="NCBI Taxonomy" id="1195481"/>
    <lineage>
        <taxon>Eukaryota</taxon>
        <taxon>Fungi</taxon>
        <taxon>Fungi incertae sedis</taxon>
        <taxon>Mucoromycota</taxon>
        <taxon>Mucoromycotina</taxon>
        <taxon>Mucoromycetes</taxon>
        <taxon>Mucorales</taxon>
        <taxon>Lichtheimiaceae</taxon>
        <taxon>Circinella</taxon>
    </lineage>
</organism>
<feature type="compositionally biased region" description="Low complexity" evidence="1">
    <location>
        <begin position="892"/>
        <end position="902"/>
    </location>
</feature>
<feature type="region of interest" description="Disordered" evidence="1">
    <location>
        <begin position="890"/>
        <end position="914"/>
    </location>
</feature>
<feature type="compositionally biased region" description="Polar residues" evidence="1">
    <location>
        <begin position="710"/>
        <end position="719"/>
    </location>
</feature>
<dbReference type="OrthoDB" id="660555at2759"/>
<evidence type="ECO:0000313" key="3">
    <source>
        <dbReference type="EMBL" id="KAG2218112.1"/>
    </source>
</evidence>
<proteinExistence type="predicted"/>
<evidence type="ECO:0000256" key="1">
    <source>
        <dbReference type="SAM" id="MobiDB-lite"/>
    </source>
</evidence>
<dbReference type="InterPro" id="IPR000219">
    <property type="entry name" value="DH_dom"/>
</dbReference>
<dbReference type="SUPFAM" id="SSF48065">
    <property type="entry name" value="DBL homology domain (DH-domain)"/>
    <property type="match status" value="1"/>
</dbReference>
<dbReference type="InterPro" id="IPR035899">
    <property type="entry name" value="DBL_dom_sf"/>
</dbReference>
<dbReference type="Gene3D" id="1.20.900.10">
    <property type="entry name" value="Dbl homology (DH) domain"/>
    <property type="match status" value="1"/>
</dbReference>
<dbReference type="PROSITE" id="PS50010">
    <property type="entry name" value="DH_2"/>
    <property type="match status" value="1"/>
</dbReference>
<feature type="compositionally biased region" description="Low complexity" evidence="1">
    <location>
        <begin position="722"/>
        <end position="764"/>
    </location>
</feature>
<dbReference type="GO" id="GO:0005829">
    <property type="term" value="C:cytosol"/>
    <property type="evidence" value="ECO:0007669"/>
    <property type="project" value="TreeGrafter"/>
</dbReference>
<feature type="compositionally biased region" description="Polar residues" evidence="1">
    <location>
        <begin position="772"/>
        <end position="786"/>
    </location>
</feature>
<name>A0A8H7RXP1_9FUNG</name>
<feature type="compositionally biased region" description="Low complexity" evidence="1">
    <location>
        <begin position="822"/>
        <end position="835"/>
    </location>
</feature>
<evidence type="ECO:0000313" key="4">
    <source>
        <dbReference type="Proteomes" id="UP000646827"/>
    </source>
</evidence>
<dbReference type="InterPro" id="IPR053086">
    <property type="entry name" value="RhoGEF_domain"/>
</dbReference>
<dbReference type="CDD" id="cd00160">
    <property type="entry name" value="RhoGEF"/>
    <property type="match status" value="1"/>
</dbReference>
<reference evidence="3 4" key="1">
    <citation type="submission" date="2020-12" db="EMBL/GenBank/DDBJ databases">
        <title>Metabolic potential, ecology and presence of endohyphal bacteria is reflected in genomic diversity of Mucoromycotina.</title>
        <authorList>
            <person name="Muszewska A."/>
            <person name="Okrasinska A."/>
            <person name="Steczkiewicz K."/>
            <person name="Drgas O."/>
            <person name="Orlowska M."/>
            <person name="Perlinska-Lenart U."/>
            <person name="Aleksandrzak-Piekarczyk T."/>
            <person name="Szatraj K."/>
            <person name="Zielenkiewicz U."/>
            <person name="Pilsyk S."/>
            <person name="Malc E."/>
            <person name="Mieczkowski P."/>
            <person name="Kruszewska J.S."/>
            <person name="Biernat P."/>
            <person name="Pawlowska J."/>
        </authorList>
    </citation>
    <scope>NUCLEOTIDE SEQUENCE [LARGE SCALE GENOMIC DNA]</scope>
    <source>
        <strain evidence="3 4">CBS 142.35</strain>
    </source>
</reference>
<feature type="domain" description="DH" evidence="2">
    <location>
        <begin position="131"/>
        <end position="326"/>
    </location>
</feature>
<feature type="compositionally biased region" description="Polar residues" evidence="1">
    <location>
        <begin position="690"/>
        <end position="701"/>
    </location>
</feature>
<protein>
    <recommendedName>
        <fullName evidence="2">DH domain-containing protein</fullName>
    </recommendedName>
</protein>
<comment type="caution">
    <text evidence="3">The sequence shown here is derived from an EMBL/GenBank/DDBJ whole genome shotgun (WGS) entry which is preliminary data.</text>
</comment>
<keyword evidence="4" id="KW-1185">Reference proteome</keyword>
<dbReference type="AlphaFoldDB" id="A0A8H7RXP1"/>
<feature type="region of interest" description="Disordered" evidence="1">
    <location>
        <begin position="662"/>
        <end position="854"/>
    </location>
</feature>